<keyword evidence="3" id="KW-1185">Reference proteome</keyword>
<dbReference type="SMART" id="SM00539">
    <property type="entry name" value="NIDO"/>
    <property type="match status" value="1"/>
</dbReference>
<name>A0A7I4XXT4_HAECO</name>
<dbReference type="Pfam" id="PF06119">
    <property type="entry name" value="NIDO"/>
    <property type="match status" value="1"/>
</dbReference>
<dbReference type="OrthoDB" id="6051552at2759"/>
<protein>
    <submittedName>
        <fullName evidence="4">NIDO domain-containing protein</fullName>
    </submittedName>
</protein>
<dbReference type="InterPro" id="IPR003886">
    <property type="entry name" value="NIDO_dom"/>
</dbReference>
<keyword evidence="1" id="KW-1015">Disulfide bond</keyword>
<dbReference type="Proteomes" id="UP000025227">
    <property type="component" value="Unplaced"/>
</dbReference>
<evidence type="ECO:0000313" key="3">
    <source>
        <dbReference type="Proteomes" id="UP000025227"/>
    </source>
</evidence>
<accession>A0A7I4XXT4</accession>
<evidence type="ECO:0000259" key="2">
    <source>
        <dbReference type="PROSITE" id="PS51220"/>
    </source>
</evidence>
<evidence type="ECO:0000313" key="4">
    <source>
        <dbReference type="WBParaSite" id="HCON_00022220-00001"/>
    </source>
</evidence>
<dbReference type="PANTHER" id="PTHR13802">
    <property type="entry name" value="MUCIN 4-RELATED"/>
    <property type="match status" value="1"/>
</dbReference>
<dbReference type="PANTHER" id="PTHR13802:SF52">
    <property type="entry name" value="MUCIN-4"/>
    <property type="match status" value="1"/>
</dbReference>
<proteinExistence type="predicted"/>
<dbReference type="GO" id="GO:0007160">
    <property type="term" value="P:cell-matrix adhesion"/>
    <property type="evidence" value="ECO:0007669"/>
    <property type="project" value="InterPro"/>
</dbReference>
<dbReference type="AlphaFoldDB" id="A0A7I4XXT4"/>
<sequence>IFQEGFVAFSNPWYIQPPYSFPNPHWPNKPDPSLIAVFMAEQQMQHVGDTRISNVWFRVIERPTNLIGYNNLQLDPDESSREPSLQQPLGVYSYDDPRLYRTYRGRQLKTQQGRLEDPEMLDRITRDIRHSMVGARGWKADYALLVTWERMSYGGAPKVTDMSKYEQAKRWQNTYQMVLATDEIRTYCMLNYANINWTSSSQSGALTRGRGGKQSALVGFNGGNGTGFYQLPFSSEGNSYKLVQFGSTQVAGRWLARVDEQIQYGGCTNDSTGSSDLQKKSAFIATDMFNYV</sequence>
<organism evidence="3 4">
    <name type="scientific">Haemonchus contortus</name>
    <name type="common">Barber pole worm</name>
    <dbReference type="NCBI Taxonomy" id="6289"/>
    <lineage>
        <taxon>Eukaryota</taxon>
        <taxon>Metazoa</taxon>
        <taxon>Ecdysozoa</taxon>
        <taxon>Nematoda</taxon>
        <taxon>Chromadorea</taxon>
        <taxon>Rhabditida</taxon>
        <taxon>Rhabditina</taxon>
        <taxon>Rhabditomorpha</taxon>
        <taxon>Strongyloidea</taxon>
        <taxon>Trichostrongylidae</taxon>
        <taxon>Haemonchus</taxon>
    </lineage>
</organism>
<dbReference type="InterPro" id="IPR051495">
    <property type="entry name" value="Epithelial_Barrier/Signaling"/>
</dbReference>
<dbReference type="WBParaSite" id="HCON_00022220-00001">
    <property type="protein sequence ID" value="HCON_00022220-00001"/>
    <property type="gene ID" value="HCON_00022220"/>
</dbReference>
<reference evidence="4" key="1">
    <citation type="submission" date="2020-12" db="UniProtKB">
        <authorList>
            <consortium name="WormBaseParasite"/>
        </authorList>
    </citation>
    <scope>IDENTIFICATION</scope>
    <source>
        <strain evidence="4">MHco3</strain>
    </source>
</reference>
<dbReference type="OMA" id="FIATDMF"/>
<dbReference type="PROSITE" id="PS51220">
    <property type="entry name" value="NIDO"/>
    <property type="match status" value="1"/>
</dbReference>
<evidence type="ECO:0000256" key="1">
    <source>
        <dbReference type="ARBA" id="ARBA00023157"/>
    </source>
</evidence>
<feature type="domain" description="NIDO" evidence="2">
    <location>
        <begin position="97"/>
        <end position="261"/>
    </location>
</feature>